<proteinExistence type="predicted"/>
<evidence type="ECO:0000313" key="2">
    <source>
        <dbReference type="EMBL" id="CAF3919670.1"/>
    </source>
</evidence>
<dbReference type="EMBL" id="CAJOBC010007051">
    <property type="protein sequence ID" value="CAF3919670.1"/>
    <property type="molecule type" value="Genomic_DNA"/>
</dbReference>
<dbReference type="OrthoDB" id="9994559at2759"/>
<name>A0A814T3M0_9BILA</name>
<organism evidence="1 3">
    <name type="scientific">Didymodactylos carnosus</name>
    <dbReference type="NCBI Taxonomy" id="1234261"/>
    <lineage>
        <taxon>Eukaryota</taxon>
        <taxon>Metazoa</taxon>
        <taxon>Spiralia</taxon>
        <taxon>Gnathifera</taxon>
        <taxon>Rotifera</taxon>
        <taxon>Eurotatoria</taxon>
        <taxon>Bdelloidea</taxon>
        <taxon>Philodinida</taxon>
        <taxon>Philodinidae</taxon>
        <taxon>Didymodactylos</taxon>
    </lineage>
</organism>
<gene>
    <name evidence="1" type="ORF">GPM918_LOCUS21440</name>
    <name evidence="2" type="ORF">SRO942_LOCUS21437</name>
</gene>
<dbReference type="EMBL" id="CAJNOQ010007052">
    <property type="protein sequence ID" value="CAF1156223.1"/>
    <property type="molecule type" value="Genomic_DNA"/>
</dbReference>
<protein>
    <submittedName>
        <fullName evidence="1">Uncharacterized protein</fullName>
    </submittedName>
</protein>
<reference evidence="1" key="1">
    <citation type="submission" date="2021-02" db="EMBL/GenBank/DDBJ databases">
        <authorList>
            <person name="Nowell W R."/>
        </authorList>
    </citation>
    <scope>NUCLEOTIDE SEQUENCE</scope>
</reference>
<accession>A0A814T3M0</accession>
<evidence type="ECO:0000313" key="1">
    <source>
        <dbReference type="EMBL" id="CAF1156223.1"/>
    </source>
</evidence>
<keyword evidence="3" id="KW-1185">Reference proteome</keyword>
<comment type="caution">
    <text evidence="1">The sequence shown here is derived from an EMBL/GenBank/DDBJ whole genome shotgun (WGS) entry which is preliminary data.</text>
</comment>
<dbReference type="AlphaFoldDB" id="A0A814T3M0"/>
<dbReference type="Proteomes" id="UP000663829">
    <property type="component" value="Unassembled WGS sequence"/>
</dbReference>
<evidence type="ECO:0000313" key="3">
    <source>
        <dbReference type="Proteomes" id="UP000663829"/>
    </source>
</evidence>
<sequence>MVRSSELVEVFTQVKDLLKINGNRSIWSYPSREKTLEISSESVNLTIKNGQLEFDPVNNESKNSTERFKQLLTLIKDGEDDISIREFALGLNEGMGKHAIVQDIFAFERQDGIFMQSISRSAFPKWGFMELWGSVK</sequence>
<dbReference type="Proteomes" id="UP000681722">
    <property type="component" value="Unassembled WGS sequence"/>
</dbReference>